<evidence type="ECO:0000313" key="2">
    <source>
        <dbReference type="EMBL" id="GBP95624.1"/>
    </source>
</evidence>
<dbReference type="EMBL" id="BGZK01002660">
    <property type="protein sequence ID" value="GBP95624.1"/>
    <property type="molecule type" value="Genomic_DNA"/>
</dbReference>
<dbReference type="AlphaFoldDB" id="A0A4C2A8U4"/>
<proteinExistence type="predicted"/>
<feature type="compositionally biased region" description="Basic and acidic residues" evidence="1">
    <location>
        <begin position="54"/>
        <end position="65"/>
    </location>
</feature>
<gene>
    <name evidence="2" type="ORF">EVAR_67594_1</name>
</gene>
<name>A0A4C2A8U4_EUMVA</name>
<evidence type="ECO:0000313" key="3">
    <source>
        <dbReference type="Proteomes" id="UP000299102"/>
    </source>
</evidence>
<protein>
    <submittedName>
        <fullName evidence="2">Uncharacterized protein</fullName>
    </submittedName>
</protein>
<feature type="region of interest" description="Disordered" evidence="1">
    <location>
        <begin position="51"/>
        <end position="72"/>
    </location>
</feature>
<organism evidence="2 3">
    <name type="scientific">Eumeta variegata</name>
    <name type="common">Bagworm moth</name>
    <name type="synonym">Eumeta japonica</name>
    <dbReference type="NCBI Taxonomy" id="151549"/>
    <lineage>
        <taxon>Eukaryota</taxon>
        <taxon>Metazoa</taxon>
        <taxon>Ecdysozoa</taxon>
        <taxon>Arthropoda</taxon>
        <taxon>Hexapoda</taxon>
        <taxon>Insecta</taxon>
        <taxon>Pterygota</taxon>
        <taxon>Neoptera</taxon>
        <taxon>Endopterygota</taxon>
        <taxon>Lepidoptera</taxon>
        <taxon>Glossata</taxon>
        <taxon>Ditrysia</taxon>
        <taxon>Tineoidea</taxon>
        <taxon>Psychidae</taxon>
        <taxon>Oiketicinae</taxon>
        <taxon>Eumeta</taxon>
    </lineage>
</organism>
<dbReference type="Proteomes" id="UP000299102">
    <property type="component" value="Unassembled WGS sequence"/>
</dbReference>
<feature type="region of interest" description="Disordered" evidence="1">
    <location>
        <begin position="136"/>
        <end position="155"/>
    </location>
</feature>
<keyword evidence="3" id="KW-1185">Reference proteome</keyword>
<reference evidence="2 3" key="1">
    <citation type="journal article" date="2019" name="Commun. Biol.">
        <title>The bagworm genome reveals a unique fibroin gene that provides high tensile strength.</title>
        <authorList>
            <person name="Kono N."/>
            <person name="Nakamura H."/>
            <person name="Ohtoshi R."/>
            <person name="Tomita M."/>
            <person name="Numata K."/>
            <person name="Arakawa K."/>
        </authorList>
    </citation>
    <scope>NUCLEOTIDE SEQUENCE [LARGE SCALE GENOMIC DNA]</scope>
</reference>
<sequence>MNSWSPLRPLEVAKFWSYLDIKDRHRQNVCVICMQDRERFPVTAETSGSLKKQRYTDSRSFDATHSRRGPAYRAAGQGDAFTHKIKINKCYAPSASGSRCLPVEFGPSANEEVRIIITSANRSRLKFRWTCAAREEDVRPPENHSPAADEDQIAGSGHEITRQIKEARPHQRRLQQGVAVQRLSGFFCRTALTGECRIPESFVTVKRNFRLAHMAWLVSGATT</sequence>
<comment type="caution">
    <text evidence="2">The sequence shown here is derived from an EMBL/GenBank/DDBJ whole genome shotgun (WGS) entry which is preliminary data.</text>
</comment>
<evidence type="ECO:0000256" key="1">
    <source>
        <dbReference type="SAM" id="MobiDB-lite"/>
    </source>
</evidence>
<accession>A0A4C2A8U4</accession>